<keyword evidence="3 6" id="KW-0812">Transmembrane</keyword>
<evidence type="ECO:0000313" key="9">
    <source>
        <dbReference type="Proteomes" id="UP001201701"/>
    </source>
</evidence>
<name>A0ABS9QAH2_9HYPH</name>
<feature type="transmembrane region" description="Helical" evidence="6">
    <location>
        <begin position="183"/>
        <end position="205"/>
    </location>
</feature>
<protein>
    <submittedName>
        <fullName evidence="8">DMT family transporter</fullName>
    </submittedName>
</protein>
<dbReference type="RefSeq" id="WP_239362573.1">
    <property type="nucleotide sequence ID" value="NZ_JAKREW010000003.1"/>
</dbReference>
<evidence type="ECO:0000259" key="7">
    <source>
        <dbReference type="Pfam" id="PF00892"/>
    </source>
</evidence>
<feature type="transmembrane region" description="Helical" evidence="6">
    <location>
        <begin position="42"/>
        <end position="61"/>
    </location>
</feature>
<keyword evidence="9" id="KW-1185">Reference proteome</keyword>
<feature type="domain" description="EamA" evidence="7">
    <location>
        <begin position="152"/>
        <end position="281"/>
    </location>
</feature>
<organism evidence="8 9">
    <name type="scientific">Mesorhizobium retamae</name>
    <dbReference type="NCBI Taxonomy" id="2912854"/>
    <lineage>
        <taxon>Bacteria</taxon>
        <taxon>Pseudomonadati</taxon>
        <taxon>Pseudomonadota</taxon>
        <taxon>Alphaproteobacteria</taxon>
        <taxon>Hyphomicrobiales</taxon>
        <taxon>Phyllobacteriaceae</taxon>
        <taxon>Mesorhizobium</taxon>
    </lineage>
</organism>
<reference evidence="8 9" key="1">
    <citation type="submission" date="2022-02" db="EMBL/GenBank/DDBJ databases">
        <title>Draft genome sequence of Mezorhizobium retamae strain IRAMC:0171 isolated from Retama raetam nodules.</title>
        <authorList>
            <person name="Bengaied R."/>
            <person name="Sbissi I."/>
            <person name="Huber K."/>
            <person name="Ghodbane F."/>
            <person name="Nouioui I."/>
            <person name="Tarhouni M."/>
            <person name="Gtari M."/>
        </authorList>
    </citation>
    <scope>NUCLEOTIDE SEQUENCE [LARGE SCALE GENOMIC DNA]</scope>
    <source>
        <strain evidence="8 9">IRAMC:0171</strain>
    </source>
</reference>
<evidence type="ECO:0000256" key="2">
    <source>
        <dbReference type="ARBA" id="ARBA00009853"/>
    </source>
</evidence>
<feature type="transmembrane region" description="Helical" evidence="6">
    <location>
        <begin position="153"/>
        <end position="171"/>
    </location>
</feature>
<dbReference type="SUPFAM" id="SSF103481">
    <property type="entry name" value="Multidrug resistance efflux transporter EmrE"/>
    <property type="match status" value="2"/>
</dbReference>
<feature type="transmembrane region" description="Helical" evidence="6">
    <location>
        <begin position="128"/>
        <end position="147"/>
    </location>
</feature>
<keyword evidence="5 6" id="KW-0472">Membrane</keyword>
<comment type="similarity">
    <text evidence="2">Belongs to the drug/metabolite transporter (DMT) superfamily. 10 TMS drug/metabolite exporter (DME) (TC 2.A.7.3) family.</text>
</comment>
<sequence length="295" mass="31491">MSAPVGLSPQTRGILLMAAVAFAIQIVDGLAKYLSADYSPLFIGWARYAVATIILLPYAFARHGRHIFPSERLGAHMLRTILLVTAMSLYFVAITFIPLATAISAYFIAPILGMLLSVLIIKERMTLLKGISLVLGFAGAMVILRPGGAIEPGILLALASGLSFAFYMIVTRKAALESDPLKTLAFQCAFGALILLPQALFTWSVPAWSDLIFFAGVGIFSLIGHFMLIVAFRFAETSVLAPLVYLELVGAAIIGYLAFNEVPGPATIVGAALIVFAGLILLWQSKTVSVEEPAA</sequence>
<dbReference type="Pfam" id="PF00892">
    <property type="entry name" value="EamA"/>
    <property type="match status" value="2"/>
</dbReference>
<dbReference type="EMBL" id="JAKREW010000003">
    <property type="protein sequence ID" value="MCG7504409.1"/>
    <property type="molecule type" value="Genomic_DNA"/>
</dbReference>
<feature type="transmembrane region" description="Helical" evidence="6">
    <location>
        <begin position="103"/>
        <end position="121"/>
    </location>
</feature>
<feature type="transmembrane region" description="Helical" evidence="6">
    <location>
        <begin position="239"/>
        <end position="259"/>
    </location>
</feature>
<comment type="caution">
    <text evidence="8">The sequence shown here is derived from an EMBL/GenBank/DDBJ whole genome shotgun (WGS) entry which is preliminary data.</text>
</comment>
<comment type="subcellular location">
    <subcellularLocation>
        <location evidence="1">Membrane</location>
        <topology evidence="1">Multi-pass membrane protein</topology>
    </subcellularLocation>
</comment>
<dbReference type="PANTHER" id="PTHR22911:SF6">
    <property type="entry name" value="SOLUTE CARRIER FAMILY 35 MEMBER G1"/>
    <property type="match status" value="1"/>
</dbReference>
<feature type="domain" description="EamA" evidence="7">
    <location>
        <begin position="12"/>
        <end position="144"/>
    </location>
</feature>
<evidence type="ECO:0000313" key="8">
    <source>
        <dbReference type="EMBL" id="MCG7504409.1"/>
    </source>
</evidence>
<evidence type="ECO:0000256" key="3">
    <source>
        <dbReference type="ARBA" id="ARBA00022692"/>
    </source>
</evidence>
<evidence type="ECO:0000256" key="5">
    <source>
        <dbReference type="ARBA" id="ARBA00023136"/>
    </source>
</evidence>
<feature type="transmembrane region" description="Helical" evidence="6">
    <location>
        <begin position="211"/>
        <end position="232"/>
    </location>
</feature>
<keyword evidence="4 6" id="KW-1133">Transmembrane helix</keyword>
<dbReference type="PANTHER" id="PTHR22911">
    <property type="entry name" value="ACYL-MALONYL CONDENSING ENZYME-RELATED"/>
    <property type="match status" value="1"/>
</dbReference>
<dbReference type="InterPro" id="IPR000620">
    <property type="entry name" value="EamA_dom"/>
</dbReference>
<evidence type="ECO:0000256" key="4">
    <source>
        <dbReference type="ARBA" id="ARBA00022989"/>
    </source>
</evidence>
<evidence type="ECO:0000256" key="1">
    <source>
        <dbReference type="ARBA" id="ARBA00004141"/>
    </source>
</evidence>
<gene>
    <name evidence="8" type="ORF">L4923_05180</name>
</gene>
<dbReference type="Proteomes" id="UP001201701">
    <property type="component" value="Unassembled WGS sequence"/>
</dbReference>
<accession>A0ABS9QAH2</accession>
<feature type="transmembrane region" description="Helical" evidence="6">
    <location>
        <begin position="265"/>
        <end position="283"/>
    </location>
</feature>
<proteinExistence type="inferred from homology"/>
<feature type="transmembrane region" description="Helical" evidence="6">
    <location>
        <begin position="12"/>
        <end position="30"/>
    </location>
</feature>
<evidence type="ECO:0000256" key="6">
    <source>
        <dbReference type="SAM" id="Phobius"/>
    </source>
</evidence>
<feature type="transmembrane region" description="Helical" evidence="6">
    <location>
        <begin position="73"/>
        <end position="97"/>
    </location>
</feature>
<dbReference type="InterPro" id="IPR037185">
    <property type="entry name" value="EmrE-like"/>
</dbReference>
<dbReference type="Gene3D" id="1.10.3730.20">
    <property type="match status" value="1"/>
</dbReference>